<comment type="caution">
    <text evidence="9">The sequence shown here is derived from an EMBL/GenBank/DDBJ whole genome shotgun (WGS) entry which is preliminary data.</text>
</comment>
<dbReference type="SUPFAM" id="SSF50978">
    <property type="entry name" value="WD40 repeat-like"/>
    <property type="match status" value="2"/>
</dbReference>
<evidence type="ECO:0000256" key="3">
    <source>
        <dbReference type="ARBA" id="ARBA00022574"/>
    </source>
</evidence>
<dbReference type="FunFam" id="2.130.10.10:FF:000167">
    <property type="entry name" value="Actin-interacting protein 1"/>
    <property type="match status" value="1"/>
</dbReference>
<dbReference type="CDD" id="cd00200">
    <property type="entry name" value="WD40"/>
    <property type="match status" value="1"/>
</dbReference>
<dbReference type="InterPro" id="IPR015943">
    <property type="entry name" value="WD40/YVTN_repeat-like_dom_sf"/>
</dbReference>
<reference evidence="9" key="1">
    <citation type="submission" date="2019-08" db="EMBL/GenBank/DDBJ databases">
        <title>The genome of the North American firefly Photinus pyralis.</title>
        <authorList>
            <consortium name="Photinus pyralis genome working group"/>
            <person name="Fallon T.R."/>
            <person name="Sander Lower S.E."/>
            <person name="Weng J.-K."/>
        </authorList>
    </citation>
    <scope>NUCLEOTIDE SEQUENCE</scope>
    <source>
        <strain evidence="9">TRF0915ILg1</strain>
        <tissue evidence="9">Whole body</tissue>
    </source>
</reference>
<feature type="repeat" description="WD" evidence="8">
    <location>
        <begin position="315"/>
        <end position="356"/>
    </location>
</feature>
<dbReference type="Pfam" id="PF00400">
    <property type="entry name" value="WD40"/>
    <property type="match status" value="8"/>
</dbReference>
<proteinExistence type="inferred from homology"/>
<dbReference type="Gene3D" id="2.130.10.10">
    <property type="entry name" value="YVTN repeat-like/Quinoprotein amine dehydrogenase"/>
    <property type="match status" value="2"/>
</dbReference>
<keyword evidence="10" id="KW-1185">Reference proteome</keyword>
<dbReference type="InterPro" id="IPR019775">
    <property type="entry name" value="WD40_repeat_CS"/>
</dbReference>
<evidence type="ECO:0000313" key="9">
    <source>
        <dbReference type="EMBL" id="KAF2880566.1"/>
    </source>
</evidence>
<dbReference type="PROSITE" id="PS00678">
    <property type="entry name" value="WD_REPEATS_1"/>
    <property type="match status" value="2"/>
</dbReference>
<evidence type="ECO:0000313" key="10">
    <source>
        <dbReference type="Proteomes" id="UP000801492"/>
    </source>
</evidence>
<feature type="repeat" description="WD" evidence="8">
    <location>
        <begin position="185"/>
        <end position="226"/>
    </location>
</feature>
<dbReference type="GO" id="GO:0030864">
    <property type="term" value="C:cortical actin cytoskeleton"/>
    <property type="evidence" value="ECO:0007669"/>
    <property type="project" value="TreeGrafter"/>
</dbReference>
<dbReference type="PROSITE" id="PS50294">
    <property type="entry name" value="WD_REPEATS_REGION"/>
    <property type="match status" value="5"/>
</dbReference>
<dbReference type="PANTHER" id="PTHR19856">
    <property type="entry name" value="WD-REPEATCONTAINING PROTEIN WDR1"/>
    <property type="match status" value="1"/>
</dbReference>
<keyword evidence="2" id="KW-0963">Cytoplasm</keyword>
<feature type="repeat" description="WD" evidence="8">
    <location>
        <begin position="479"/>
        <end position="520"/>
    </location>
</feature>
<dbReference type="GO" id="GO:0040011">
    <property type="term" value="P:locomotion"/>
    <property type="evidence" value="ECO:0007669"/>
    <property type="project" value="TreeGrafter"/>
</dbReference>
<dbReference type="PANTHER" id="PTHR19856:SF0">
    <property type="entry name" value="WD REPEAT-CONTAINING PROTEIN 1"/>
    <property type="match status" value="1"/>
</dbReference>
<protein>
    <recommendedName>
        <fullName evidence="7">Actin-interacting protein 1</fullName>
    </recommendedName>
</protein>
<accession>A0A8K0C846</accession>
<sequence>MSYAIKNIYATLPRTQRGQPLVLGGDPKGKNFLYTNGNSVIIRNIENPAIAEIYTEHSVPVNVAKYSPSGFYIASGDQSGKVRIWDTVNKEHILKNEFHPIGGPIKDIAWSADNQRMVVVGEGRERFGHVFMSETGTSVGEISGQSKPINSCDFRPARPFRIVTGSEDNTIAVFEGPPFKFKMTKQEHTRFVQAVRYSPNGNLFASAGFDGKVYLYDGTTSDLVGEVGSPAHSGGVYGVAWSPDGKQLLTASGDKTAKLWDVETRQVVSEFVLGNTVEDQQVSCLWQNQFLLTVSLSGFINYLDVNDPSKPLRVVKGHNKPITVLALSEDRSTIFTGSHDGYVTNWNAESGENKRIDGAGHGNQINGMKAVENILYTSGIDDSLKQIDIEGNTYTNQDLKLGSQPRGMDVSKDKNVVIIGSVNEITVVQDNRIANVTKVKYEPSCVSISPEGHVAIGGAGDNKVHVFELQGTTLNPKIELDHLGPVTDVSYSPDGKYLVASDANRKVILYSIEEYKVVNTSEWGFHNARVNCVAWSPDSLLVASGSLDTSIIVWSVEKPTKHIIIKNAHAQSQVTRLSWLDNKTLVSVGQDCNTKLWNITPF</sequence>
<dbReference type="GO" id="GO:0030042">
    <property type="term" value="P:actin filament depolymerization"/>
    <property type="evidence" value="ECO:0007669"/>
    <property type="project" value="TreeGrafter"/>
</dbReference>
<keyword evidence="4" id="KW-0677">Repeat</keyword>
<dbReference type="GO" id="GO:0030834">
    <property type="term" value="P:regulation of actin filament depolymerization"/>
    <property type="evidence" value="ECO:0007669"/>
    <property type="project" value="UniProtKB-ARBA"/>
</dbReference>
<dbReference type="GO" id="GO:0045214">
    <property type="term" value="P:sarcomere organization"/>
    <property type="evidence" value="ECO:0007669"/>
    <property type="project" value="TreeGrafter"/>
</dbReference>
<dbReference type="SMART" id="SM00320">
    <property type="entry name" value="WD40"/>
    <property type="match status" value="10"/>
</dbReference>
<keyword evidence="3 8" id="KW-0853">WD repeat</keyword>
<dbReference type="PRINTS" id="PR00320">
    <property type="entry name" value="GPROTEINBRPT"/>
</dbReference>
<evidence type="ECO:0000256" key="1">
    <source>
        <dbReference type="ARBA" id="ARBA00004496"/>
    </source>
</evidence>
<evidence type="ECO:0000256" key="8">
    <source>
        <dbReference type="PROSITE-ProRule" id="PRU00221"/>
    </source>
</evidence>
<evidence type="ECO:0000256" key="4">
    <source>
        <dbReference type="ARBA" id="ARBA00022737"/>
    </source>
</evidence>
<dbReference type="EMBL" id="VTPC01090951">
    <property type="protein sequence ID" value="KAF2880566.1"/>
    <property type="molecule type" value="Genomic_DNA"/>
</dbReference>
<name>A0A8K0C846_IGNLU</name>
<dbReference type="OrthoDB" id="2306at2759"/>
<dbReference type="GO" id="GO:0051015">
    <property type="term" value="F:actin filament binding"/>
    <property type="evidence" value="ECO:0007669"/>
    <property type="project" value="TreeGrafter"/>
</dbReference>
<dbReference type="InterPro" id="IPR020472">
    <property type="entry name" value="WD40_PAC1"/>
</dbReference>
<dbReference type="AlphaFoldDB" id="A0A8K0C846"/>
<evidence type="ECO:0000256" key="6">
    <source>
        <dbReference type="ARBA" id="ARBA00038366"/>
    </source>
</evidence>
<keyword evidence="5" id="KW-0009">Actin-binding</keyword>
<comment type="subcellular location">
    <subcellularLocation>
        <location evidence="1">Cytoplasm</location>
    </subcellularLocation>
</comment>
<feature type="repeat" description="WD" evidence="8">
    <location>
        <begin position="526"/>
        <end position="557"/>
    </location>
</feature>
<dbReference type="GO" id="GO:0030833">
    <property type="term" value="P:regulation of actin filament polymerization"/>
    <property type="evidence" value="ECO:0007669"/>
    <property type="project" value="UniProtKB-ARBA"/>
</dbReference>
<dbReference type="PROSITE" id="PS50082">
    <property type="entry name" value="WD_REPEATS_2"/>
    <property type="match status" value="6"/>
</dbReference>
<comment type="similarity">
    <text evidence="6">Belongs to the WD repeat AIP1 family.</text>
</comment>
<evidence type="ECO:0000256" key="2">
    <source>
        <dbReference type="ARBA" id="ARBA00022490"/>
    </source>
</evidence>
<organism evidence="9 10">
    <name type="scientific">Ignelater luminosus</name>
    <name type="common">Cucubano</name>
    <name type="synonym">Pyrophorus luminosus</name>
    <dbReference type="NCBI Taxonomy" id="2038154"/>
    <lineage>
        <taxon>Eukaryota</taxon>
        <taxon>Metazoa</taxon>
        <taxon>Ecdysozoa</taxon>
        <taxon>Arthropoda</taxon>
        <taxon>Hexapoda</taxon>
        <taxon>Insecta</taxon>
        <taxon>Pterygota</taxon>
        <taxon>Neoptera</taxon>
        <taxon>Endopterygota</taxon>
        <taxon>Coleoptera</taxon>
        <taxon>Polyphaga</taxon>
        <taxon>Elateriformia</taxon>
        <taxon>Elateroidea</taxon>
        <taxon>Elateridae</taxon>
        <taxon>Agrypninae</taxon>
        <taxon>Pyrophorini</taxon>
        <taxon>Ignelater</taxon>
    </lineage>
</organism>
<evidence type="ECO:0000256" key="7">
    <source>
        <dbReference type="ARBA" id="ARBA00067845"/>
    </source>
</evidence>
<feature type="repeat" description="WD" evidence="8">
    <location>
        <begin position="54"/>
        <end position="95"/>
    </location>
</feature>
<feature type="repeat" description="WD" evidence="8">
    <location>
        <begin position="229"/>
        <end position="270"/>
    </location>
</feature>
<dbReference type="Proteomes" id="UP000801492">
    <property type="component" value="Unassembled WGS sequence"/>
</dbReference>
<dbReference type="InterPro" id="IPR036322">
    <property type="entry name" value="WD40_repeat_dom_sf"/>
</dbReference>
<evidence type="ECO:0000256" key="5">
    <source>
        <dbReference type="ARBA" id="ARBA00023203"/>
    </source>
</evidence>
<dbReference type="FunFam" id="2.130.10.10:FF:000097">
    <property type="entry name" value="WD repeat domain 1"/>
    <property type="match status" value="1"/>
</dbReference>
<dbReference type="InterPro" id="IPR001680">
    <property type="entry name" value="WD40_rpt"/>
</dbReference>
<gene>
    <name evidence="9" type="ORF">ILUMI_25604</name>
</gene>